<keyword evidence="4" id="KW-0449">Lipoprotein</keyword>
<dbReference type="FunFam" id="2.30.180.10:FF:000006">
    <property type="entry name" value="Fasciclin-like arabinogalactan protein 11"/>
    <property type="match status" value="1"/>
</dbReference>
<feature type="compositionally biased region" description="Low complexity" evidence="10">
    <location>
        <begin position="203"/>
        <end position="212"/>
    </location>
</feature>
<dbReference type="PANTHER" id="PTHR32077">
    <property type="entry name" value="FASCICLIN-LIKE ARABINOGALACTAN PROTEIN"/>
    <property type="match status" value="1"/>
</dbReference>
<keyword evidence="4" id="KW-0336">GPI-anchor</keyword>
<keyword evidence="7" id="KW-0472">Membrane</keyword>
<dbReference type="Pfam" id="PF02469">
    <property type="entry name" value="Fasciclin"/>
    <property type="match status" value="1"/>
</dbReference>
<evidence type="ECO:0000259" key="12">
    <source>
        <dbReference type="PROSITE" id="PS50213"/>
    </source>
</evidence>
<keyword evidence="3" id="KW-1003">Cell membrane</keyword>
<evidence type="ECO:0000256" key="6">
    <source>
        <dbReference type="ARBA" id="ARBA00022974"/>
    </source>
</evidence>
<dbReference type="PROSITE" id="PS50213">
    <property type="entry name" value="FAS1"/>
    <property type="match status" value="1"/>
</dbReference>
<dbReference type="EMBL" id="BMAC01000180">
    <property type="protein sequence ID" value="GFP89142.1"/>
    <property type="molecule type" value="Genomic_DNA"/>
</dbReference>
<evidence type="ECO:0000256" key="2">
    <source>
        <dbReference type="ARBA" id="ARBA00007843"/>
    </source>
</evidence>
<comment type="caution">
    <text evidence="13">The sequence shown here is derived from an EMBL/GenBank/DDBJ whole genome shotgun (WGS) entry which is preliminary data.</text>
</comment>
<evidence type="ECO:0000256" key="8">
    <source>
        <dbReference type="ARBA" id="ARBA00023180"/>
    </source>
</evidence>
<name>A0A830BT07_9LAMI</name>
<reference evidence="13" key="1">
    <citation type="submission" date="2020-07" db="EMBL/GenBank/DDBJ databases">
        <title>Ethylene signaling mediates host invasion by parasitic plants.</title>
        <authorList>
            <person name="Yoshida S."/>
        </authorList>
    </citation>
    <scope>NUCLEOTIDE SEQUENCE</scope>
    <source>
        <strain evidence="13">Okayama</strain>
    </source>
</reference>
<comment type="subcellular location">
    <subcellularLocation>
        <location evidence="1">Cell membrane</location>
        <topology evidence="1">Lipid-anchor</topology>
        <topology evidence="1">GPI-anchor</topology>
    </subcellularLocation>
</comment>
<dbReference type="PANTHER" id="PTHR32077:SF65">
    <property type="entry name" value="FASCICLIN-LIKE ARABINOGALACTAN PROTEIN 11"/>
    <property type="match status" value="1"/>
</dbReference>
<protein>
    <submittedName>
        <fullName evidence="13">Fasciclin-like arabinogalactan protein 11</fullName>
    </submittedName>
</protein>
<proteinExistence type="inferred from homology"/>
<evidence type="ECO:0000256" key="11">
    <source>
        <dbReference type="SAM" id="SignalP"/>
    </source>
</evidence>
<dbReference type="Proteomes" id="UP000653305">
    <property type="component" value="Unassembled WGS sequence"/>
</dbReference>
<dbReference type="InterPro" id="IPR000782">
    <property type="entry name" value="FAS1_domain"/>
</dbReference>
<feature type="region of interest" description="Disordered" evidence="10">
    <location>
        <begin position="185"/>
        <end position="212"/>
    </location>
</feature>
<feature type="signal peptide" evidence="11">
    <location>
        <begin position="1"/>
        <end position="23"/>
    </location>
</feature>
<dbReference type="OrthoDB" id="286301at2759"/>
<evidence type="ECO:0000256" key="9">
    <source>
        <dbReference type="ARBA" id="ARBA00024686"/>
    </source>
</evidence>
<evidence type="ECO:0000256" key="4">
    <source>
        <dbReference type="ARBA" id="ARBA00022622"/>
    </source>
</evidence>
<keyword evidence="6" id="KW-0654">Proteoglycan</keyword>
<evidence type="ECO:0000256" key="1">
    <source>
        <dbReference type="ARBA" id="ARBA00004609"/>
    </source>
</evidence>
<comment type="similarity">
    <text evidence="2">Belongs to the fasciclin-like AGP family.</text>
</comment>
<dbReference type="AlphaFoldDB" id="A0A830BT07"/>
<dbReference type="GO" id="GO:0098552">
    <property type="term" value="C:side of membrane"/>
    <property type="evidence" value="ECO:0007669"/>
    <property type="project" value="UniProtKB-KW"/>
</dbReference>
<dbReference type="GO" id="GO:0009834">
    <property type="term" value="P:plant-type secondary cell wall biogenesis"/>
    <property type="evidence" value="ECO:0007669"/>
    <property type="project" value="UniProtKB-ARBA"/>
</dbReference>
<evidence type="ECO:0000256" key="3">
    <source>
        <dbReference type="ARBA" id="ARBA00022475"/>
    </source>
</evidence>
<gene>
    <name evidence="13" type="ORF">PHJA_001057900</name>
</gene>
<organism evidence="13 14">
    <name type="scientific">Phtheirospermum japonicum</name>
    <dbReference type="NCBI Taxonomy" id="374723"/>
    <lineage>
        <taxon>Eukaryota</taxon>
        <taxon>Viridiplantae</taxon>
        <taxon>Streptophyta</taxon>
        <taxon>Embryophyta</taxon>
        <taxon>Tracheophyta</taxon>
        <taxon>Spermatophyta</taxon>
        <taxon>Magnoliopsida</taxon>
        <taxon>eudicotyledons</taxon>
        <taxon>Gunneridae</taxon>
        <taxon>Pentapetalae</taxon>
        <taxon>asterids</taxon>
        <taxon>lamiids</taxon>
        <taxon>Lamiales</taxon>
        <taxon>Orobanchaceae</taxon>
        <taxon>Orobanchaceae incertae sedis</taxon>
        <taxon>Phtheirospermum</taxon>
    </lineage>
</organism>
<dbReference type="InterPro" id="IPR045003">
    <property type="entry name" value="FLA_A"/>
</dbReference>
<dbReference type="SMART" id="SM00554">
    <property type="entry name" value="FAS1"/>
    <property type="match status" value="1"/>
</dbReference>
<evidence type="ECO:0000313" key="13">
    <source>
        <dbReference type="EMBL" id="GFP89142.1"/>
    </source>
</evidence>
<accession>A0A830BT07</accession>
<keyword evidence="8" id="KW-0325">Glycoprotein</keyword>
<evidence type="ECO:0000256" key="5">
    <source>
        <dbReference type="ARBA" id="ARBA00022729"/>
    </source>
</evidence>
<dbReference type="GO" id="GO:0005886">
    <property type="term" value="C:plasma membrane"/>
    <property type="evidence" value="ECO:0007669"/>
    <property type="project" value="UniProtKB-SubCell"/>
</dbReference>
<dbReference type="Gene3D" id="2.30.180.10">
    <property type="entry name" value="FAS1 domain"/>
    <property type="match status" value="1"/>
</dbReference>
<dbReference type="SUPFAM" id="SSF82153">
    <property type="entry name" value="FAS1 domain"/>
    <property type="match status" value="1"/>
</dbReference>
<feature type="domain" description="FAS1" evidence="12">
    <location>
        <begin position="34"/>
        <end position="178"/>
    </location>
</feature>
<evidence type="ECO:0000313" key="14">
    <source>
        <dbReference type="Proteomes" id="UP000653305"/>
    </source>
</evidence>
<sequence length="237" mass="25435">MKQSFIIIIPFTLLSLLFILTSAQSPAAAPAPGPTNLTAILEKSGRFTIFIRLLKSTKVADQIYTQLNGSNQGLTVFAPTDASFAAGLRPGALNSFSDEQKMDLMQFHVLPTLFSPSQFDTASNPLRTQAGGAQELFGMNVTATEDQVNITTGYTNASVANTIYTDNQLAVYEVDRVLLPRRFFEALPPSPPPPEKPEKAARSPRASPAANNVQVSSSGEICGCVVLVLAAGFQLLW</sequence>
<dbReference type="InterPro" id="IPR036378">
    <property type="entry name" value="FAS1_dom_sf"/>
</dbReference>
<keyword evidence="5 11" id="KW-0732">Signal</keyword>
<keyword evidence="14" id="KW-1185">Reference proteome</keyword>
<evidence type="ECO:0000256" key="10">
    <source>
        <dbReference type="SAM" id="MobiDB-lite"/>
    </source>
</evidence>
<feature type="chain" id="PRO_5032891500" evidence="11">
    <location>
        <begin position="24"/>
        <end position="237"/>
    </location>
</feature>
<evidence type="ECO:0000256" key="7">
    <source>
        <dbReference type="ARBA" id="ARBA00023136"/>
    </source>
</evidence>
<comment type="function">
    <text evidence="9">May be a cell surface adhesion protein.</text>
</comment>